<dbReference type="Proteomes" id="UP001642484">
    <property type="component" value="Unassembled WGS sequence"/>
</dbReference>
<feature type="region of interest" description="Disordered" evidence="1">
    <location>
        <begin position="460"/>
        <end position="500"/>
    </location>
</feature>
<evidence type="ECO:0000313" key="3">
    <source>
        <dbReference type="Proteomes" id="UP001642484"/>
    </source>
</evidence>
<evidence type="ECO:0008006" key="4">
    <source>
        <dbReference type="Google" id="ProtNLM"/>
    </source>
</evidence>
<comment type="caution">
    <text evidence="2">The sequence shown here is derived from an EMBL/GenBank/DDBJ whole genome shotgun (WGS) entry which is preliminary data.</text>
</comment>
<proteinExistence type="predicted"/>
<sequence length="602" mass="69036">MGLTHLHWRLILECLPVEEAFGAARVCRNLCFAQEQLDARAYVKEIRPSTWLGWIYSEPMGQSFWRQLLREWHLCLKTSALQVAFVNGHGHVIAVEENTALASPPQRGDPFPIDWDDELYFCSIEPFDLEAIWWHFLEPQLFEWDEHGLEPVPGYKGDLSVPRRLLDETIAVLALNAAWFWLSYWIRQLQAILLLRDGRFLLIGTSEDQASIQSQAEKPTQVTVRACRVFVADSLGALVAYAQDDRSREILRTQLPGSSSLSATADFSLRRVKMPRVTVDRWSEFSRFQDIFGDWRKPYAPAKTPAKAPRPKGVLYSYRPTAAKPTEQQLRNGMRCRVRREGEALVWKRCRCEGWDIGPVAPELEREYVEQAWREDRRWRSVSVLSLRRDSYYSAVVSQVISPTVVDIQYTNPTEWEDLTTEKLIDLDVDIGRIRVLPSNSWYRSFLEVWVPFPGGHCGTRDFGPTSPQRTSRNGATARAPPESPGPDTECTDTESVGNPTDGSLKLAEVFADSLEAHIFRCKTLSEEKTMLEEERDAIEQLHEVRASPRGKDMALAKRLFLQLLRTPFWMKWTGPLQGESPARVRRVSPRAGVFFERLEIA</sequence>
<organism evidence="2 3">
    <name type="scientific">Durusdinium trenchii</name>
    <dbReference type="NCBI Taxonomy" id="1381693"/>
    <lineage>
        <taxon>Eukaryota</taxon>
        <taxon>Sar</taxon>
        <taxon>Alveolata</taxon>
        <taxon>Dinophyceae</taxon>
        <taxon>Suessiales</taxon>
        <taxon>Symbiodiniaceae</taxon>
        <taxon>Durusdinium</taxon>
    </lineage>
</organism>
<dbReference type="EMBL" id="CAXAMN010023583">
    <property type="protein sequence ID" value="CAK9078620.1"/>
    <property type="molecule type" value="Genomic_DNA"/>
</dbReference>
<accession>A0ABP0PV76</accession>
<keyword evidence="3" id="KW-1185">Reference proteome</keyword>
<name>A0ABP0PV76_9DINO</name>
<evidence type="ECO:0000256" key="1">
    <source>
        <dbReference type="SAM" id="MobiDB-lite"/>
    </source>
</evidence>
<reference evidence="2 3" key="1">
    <citation type="submission" date="2024-02" db="EMBL/GenBank/DDBJ databases">
        <authorList>
            <person name="Chen Y."/>
            <person name="Shah S."/>
            <person name="Dougan E. K."/>
            <person name="Thang M."/>
            <person name="Chan C."/>
        </authorList>
    </citation>
    <scope>NUCLEOTIDE SEQUENCE [LARGE SCALE GENOMIC DNA]</scope>
</reference>
<feature type="compositionally biased region" description="Polar residues" evidence="1">
    <location>
        <begin position="466"/>
        <end position="475"/>
    </location>
</feature>
<gene>
    <name evidence="2" type="ORF">CCMP2556_LOCUS38755</name>
</gene>
<protein>
    <recommendedName>
        <fullName evidence="4">F-box domain-containing protein</fullName>
    </recommendedName>
</protein>
<evidence type="ECO:0000313" key="2">
    <source>
        <dbReference type="EMBL" id="CAK9078620.1"/>
    </source>
</evidence>